<protein>
    <submittedName>
        <fullName evidence="2">Uncharacterized protein</fullName>
    </submittedName>
</protein>
<name>A0AA39HFA6_9BILA</name>
<feature type="compositionally biased region" description="Acidic residues" evidence="1">
    <location>
        <begin position="351"/>
        <end position="373"/>
    </location>
</feature>
<dbReference type="AlphaFoldDB" id="A0AA39HFA6"/>
<evidence type="ECO:0000313" key="3">
    <source>
        <dbReference type="Proteomes" id="UP001175271"/>
    </source>
</evidence>
<feature type="region of interest" description="Disordered" evidence="1">
    <location>
        <begin position="169"/>
        <end position="249"/>
    </location>
</feature>
<feature type="compositionally biased region" description="Basic residues" evidence="1">
    <location>
        <begin position="12"/>
        <end position="25"/>
    </location>
</feature>
<feature type="compositionally biased region" description="Low complexity" evidence="1">
    <location>
        <begin position="70"/>
        <end position="87"/>
    </location>
</feature>
<evidence type="ECO:0000313" key="2">
    <source>
        <dbReference type="EMBL" id="KAK0404800.1"/>
    </source>
</evidence>
<feature type="region of interest" description="Disordered" evidence="1">
    <location>
        <begin position="1"/>
        <end position="87"/>
    </location>
</feature>
<feature type="compositionally biased region" description="Low complexity" evidence="1">
    <location>
        <begin position="309"/>
        <end position="318"/>
    </location>
</feature>
<comment type="caution">
    <text evidence="2">The sequence shown here is derived from an EMBL/GenBank/DDBJ whole genome shotgun (WGS) entry which is preliminary data.</text>
</comment>
<feature type="compositionally biased region" description="Polar residues" evidence="1">
    <location>
        <begin position="60"/>
        <end position="69"/>
    </location>
</feature>
<keyword evidence="3" id="KW-1185">Reference proteome</keyword>
<dbReference type="EMBL" id="JAUCMV010000004">
    <property type="protein sequence ID" value="KAK0404800.1"/>
    <property type="molecule type" value="Genomic_DNA"/>
</dbReference>
<sequence length="415" mass="45205">MSSQSALIRAQFKARRGAPPKKTAAKKPSGGLVVAPSPKPTVARTVSTSGVAPKKPTPLRTLQPNVQKTPRSSPSVAPVPDSPMASSIASRIRSNGATPMGEARLIVQKIQRSTNPKINSTLLTEILSLDLSPPQIEELDLTRQIGLWKARQRVFFPVAADVLKELEEMKRRGQKRRSEDSEEGSAKKPKEVVSSDTPKVFKRRAQNGASSGGHRSFEKNSQRRTSAVHLEKRPSEGSEVETVATPRNTHKVVPLSASFVKAGSSAGSFVTSKSSSAPKQSEQDIFRLERNSNVGPQVAERSSLESQRSALYDSLALSEDSDSDDDKDPFKKQSTAKISEEDRRNVGDQLELSDSDEESDESDSDSEDSDTEEVERPVQKVKHKGAEPEAAPAARPEFKESETVDSSAFDDIFDF</sequence>
<proteinExistence type="predicted"/>
<feature type="region of interest" description="Disordered" evidence="1">
    <location>
        <begin position="263"/>
        <end position="415"/>
    </location>
</feature>
<accession>A0AA39HFA6</accession>
<reference evidence="2" key="1">
    <citation type="submission" date="2023-06" db="EMBL/GenBank/DDBJ databases">
        <title>Genomic analysis of the entomopathogenic nematode Steinernema hermaphroditum.</title>
        <authorList>
            <person name="Schwarz E.M."/>
            <person name="Heppert J.K."/>
            <person name="Baniya A."/>
            <person name="Schwartz H.T."/>
            <person name="Tan C.-H."/>
            <person name="Antoshechkin I."/>
            <person name="Sternberg P.W."/>
            <person name="Goodrich-Blair H."/>
            <person name="Dillman A.R."/>
        </authorList>
    </citation>
    <scope>NUCLEOTIDE SEQUENCE</scope>
    <source>
        <strain evidence="2">PS9179</strain>
        <tissue evidence="2">Whole animal</tissue>
    </source>
</reference>
<organism evidence="2 3">
    <name type="scientific">Steinernema hermaphroditum</name>
    <dbReference type="NCBI Taxonomy" id="289476"/>
    <lineage>
        <taxon>Eukaryota</taxon>
        <taxon>Metazoa</taxon>
        <taxon>Ecdysozoa</taxon>
        <taxon>Nematoda</taxon>
        <taxon>Chromadorea</taxon>
        <taxon>Rhabditida</taxon>
        <taxon>Tylenchina</taxon>
        <taxon>Panagrolaimomorpha</taxon>
        <taxon>Strongyloidoidea</taxon>
        <taxon>Steinernematidae</taxon>
        <taxon>Steinernema</taxon>
    </lineage>
</organism>
<gene>
    <name evidence="2" type="ORF">QR680_017635</name>
</gene>
<evidence type="ECO:0000256" key="1">
    <source>
        <dbReference type="SAM" id="MobiDB-lite"/>
    </source>
</evidence>
<feature type="compositionally biased region" description="Basic and acidic residues" evidence="1">
    <location>
        <begin position="169"/>
        <end position="193"/>
    </location>
</feature>
<dbReference type="Proteomes" id="UP001175271">
    <property type="component" value="Unassembled WGS sequence"/>
</dbReference>
<feature type="compositionally biased region" description="Basic and acidic residues" evidence="1">
    <location>
        <begin position="281"/>
        <end position="290"/>
    </location>
</feature>
<feature type="compositionally biased region" description="Polar residues" evidence="1">
    <location>
        <begin position="265"/>
        <end position="280"/>
    </location>
</feature>